<dbReference type="Proteomes" id="UP000626109">
    <property type="component" value="Unassembled WGS sequence"/>
</dbReference>
<proteinExistence type="predicted"/>
<organism evidence="1 2">
    <name type="scientific">Polarella glacialis</name>
    <name type="common">Dinoflagellate</name>
    <dbReference type="NCBI Taxonomy" id="89957"/>
    <lineage>
        <taxon>Eukaryota</taxon>
        <taxon>Sar</taxon>
        <taxon>Alveolata</taxon>
        <taxon>Dinophyceae</taxon>
        <taxon>Suessiales</taxon>
        <taxon>Suessiaceae</taxon>
        <taxon>Polarella</taxon>
    </lineage>
</organism>
<evidence type="ECO:0000313" key="1">
    <source>
        <dbReference type="EMBL" id="CAE8693544.1"/>
    </source>
</evidence>
<gene>
    <name evidence="1" type="ORF">PGLA2088_LOCUS28424</name>
</gene>
<sequence length="152" mass="16591">MRAGVESGIHAAMIAWPVGFQSILEAALSCAENAKVSGTVVVLTKHAILMSSSARRFPRMTARQVQSLRALTIRRTVLLMILDVHVHRAAVPRSGGPKSHEPQFYDFARNQVCFIQGGGEIGGTTAYRVPVGTGWVGTSLSICWGKPRYRWD</sequence>
<comment type="caution">
    <text evidence="1">The sequence shown here is derived from an EMBL/GenBank/DDBJ whole genome shotgun (WGS) entry which is preliminary data.</text>
</comment>
<dbReference type="AlphaFoldDB" id="A0A813K445"/>
<dbReference type="EMBL" id="CAJNNW010027877">
    <property type="protein sequence ID" value="CAE8693544.1"/>
    <property type="molecule type" value="Genomic_DNA"/>
</dbReference>
<accession>A0A813K445</accession>
<reference evidence="1" key="1">
    <citation type="submission" date="2021-02" db="EMBL/GenBank/DDBJ databases">
        <authorList>
            <person name="Dougan E. K."/>
            <person name="Rhodes N."/>
            <person name="Thang M."/>
            <person name="Chan C."/>
        </authorList>
    </citation>
    <scope>NUCLEOTIDE SEQUENCE</scope>
</reference>
<protein>
    <submittedName>
        <fullName evidence="1">Uncharacterized protein</fullName>
    </submittedName>
</protein>
<evidence type="ECO:0000313" key="2">
    <source>
        <dbReference type="Proteomes" id="UP000626109"/>
    </source>
</evidence>
<name>A0A813K445_POLGL</name>